<dbReference type="Proteomes" id="UP000012040">
    <property type="component" value="Chromosome"/>
</dbReference>
<evidence type="ECO:0000313" key="1">
    <source>
        <dbReference type="EMBL" id="AGH94449.1"/>
    </source>
</evidence>
<name>M4VMY4_9BACT</name>
<sequence length="60" mass="6760">MTIPLILVGLVYASVGGTLLITNPKRIVTYQEAYQKIRLSSYNQKKARTDKFISDCPKTL</sequence>
<gene>
    <name evidence="1" type="ORF">A11Q_229</name>
</gene>
<keyword evidence="2" id="KW-1185">Reference proteome</keyword>
<dbReference type="EMBL" id="CP003537">
    <property type="protein sequence ID" value="AGH94449.1"/>
    <property type="molecule type" value="Genomic_DNA"/>
</dbReference>
<evidence type="ECO:0000313" key="2">
    <source>
        <dbReference type="Proteomes" id="UP000012040"/>
    </source>
</evidence>
<proteinExistence type="predicted"/>
<organism evidence="1 2">
    <name type="scientific">Pseudobdellovibrio exovorus JSS</name>
    <dbReference type="NCBI Taxonomy" id="1184267"/>
    <lineage>
        <taxon>Bacteria</taxon>
        <taxon>Pseudomonadati</taxon>
        <taxon>Bdellovibrionota</taxon>
        <taxon>Bdellovibrionia</taxon>
        <taxon>Bdellovibrionales</taxon>
        <taxon>Pseudobdellovibrionaceae</taxon>
        <taxon>Pseudobdellovibrio</taxon>
    </lineage>
</organism>
<dbReference type="HOGENOM" id="CLU_2931975_0_0_7"/>
<reference evidence="1 2" key="1">
    <citation type="journal article" date="2013" name="ISME J.">
        <title>By their genes ye shall know them: genomic signatures of predatory bacteria.</title>
        <authorList>
            <person name="Pasternak Z."/>
            <person name="Pietrokovski S."/>
            <person name="Rotem O."/>
            <person name="Gophna U."/>
            <person name="Lurie-Weinberger M.N."/>
            <person name="Jurkevitch E."/>
        </authorList>
    </citation>
    <scope>NUCLEOTIDE SEQUENCE [LARGE SCALE GENOMIC DNA]</scope>
    <source>
        <strain evidence="1 2">JSS</strain>
    </source>
</reference>
<dbReference type="KEGG" id="bex:A11Q_229"/>
<protein>
    <submittedName>
        <fullName evidence="1">Uncharacterized protein</fullName>
    </submittedName>
</protein>
<dbReference type="PATRIC" id="fig|1184267.3.peg.231"/>
<dbReference type="AlphaFoldDB" id="M4VMY4"/>
<accession>M4VMY4</accession>
<dbReference type="STRING" id="1184267.A11Q_229"/>